<accession>A0A0X1T6D2</accession>
<dbReference type="NCBIfam" id="TIGR03349">
    <property type="entry name" value="IV_VI_DotU"/>
    <property type="match status" value="1"/>
</dbReference>
<gene>
    <name evidence="2" type="ORF">AWM79_21090</name>
</gene>
<dbReference type="OrthoDB" id="8582146at2"/>
<sequence length="253" mass="28331">MPDGNIGTGLQQSPLSSAFRQAWLEWLEAWSGLNKDDEDVPRQVGTVAEFSTKISRKLWRGAFASVGDSAEHQVKATVYAFVALVDETLLYATWPGQPTWQSDPLESLLYASRHAGEQIPLAIEKLLADEVPASRDLANVYLQCLMLGFHGRLRGESGLVVHEKWRRALFAFAWQREPDYVDVSDCLERPSNVPARRLPTRQSLPDGLRLALAILVGTLLLIGLSHYFWYDINAQVQSAMRQDRVDASAEQNP</sequence>
<evidence type="ECO:0000313" key="3">
    <source>
        <dbReference type="Proteomes" id="UP000063229"/>
    </source>
</evidence>
<organism evidence="2 3">
    <name type="scientific">Pseudomonas agarici</name>
    <dbReference type="NCBI Taxonomy" id="46677"/>
    <lineage>
        <taxon>Bacteria</taxon>
        <taxon>Pseudomonadati</taxon>
        <taxon>Pseudomonadota</taxon>
        <taxon>Gammaproteobacteria</taxon>
        <taxon>Pseudomonadales</taxon>
        <taxon>Pseudomonadaceae</taxon>
        <taxon>Pseudomonas</taxon>
    </lineage>
</organism>
<dbReference type="PANTHER" id="PTHR38033">
    <property type="entry name" value="MEMBRANE PROTEIN-RELATED"/>
    <property type="match status" value="1"/>
</dbReference>
<dbReference type="Pfam" id="PF09850">
    <property type="entry name" value="DotU"/>
    <property type="match status" value="1"/>
</dbReference>
<evidence type="ECO:0000313" key="2">
    <source>
        <dbReference type="EMBL" id="AMB87646.1"/>
    </source>
</evidence>
<evidence type="ECO:0000259" key="1">
    <source>
        <dbReference type="Pfam" id="PF09850"/>
    </source>
</evidence>
<dbReference type="Gene3D" id="1.25.40.590">
    <property type="entry name" value="Type IV / VI secretion system, DotU"/>
    <property type="match status" value="1"/>
</dbReference>
<name>A0A0X1T6D2_PSEAA</name>
<dbReference type="Proteomes" id="UP000063229">
    <property type="component" value="Chromosome"/>
</dbReference>
<dbReference type="EMBL" id="CP014135">
    <property type="protein sequence ID" value="AMB87646.1"/>
    <property type="molecule type" value="Genomic_DNA"/>
</dbReference>
<dbReference type="PANTHER" id="PTHR38033:SF1">
    <property type="entry name" value="DOTU FAMILY TYPE IV_VI SECRETION SYSTEM PROTEIN"/>
    <property type="match status" value="1"/>
</dbReference>
<feature type="domain" description="Type IV / VI secretion system DotU" evidence="1">
    <location>
        <begin position="69"/>
        <end position="226"/>
    </location>
</feature>
<dbReference type="AlphaFoldDB" id="A0A0X1T6D2"/>
<dbReference type="InterPro" id="IPR017732">
    <property type="entry name" value="T4/T6SS_DotU"/>
</dbReference>
<dbReference type="RefSeq" id="WP_017133675.1">
    <property type="nucleotide sequence ID" value="NZ_CP014135.1"/>
</dbReference>
<proteinExistence type="predicted"/>
<keyword evidence="3" id="KW-1185">Reference proteome</keyword>
<dbReference type="InterPro" id="IPR038522">
    <property type="entry name" value="T4/T6SS_DotU_sf"/>
</dbReference>
<dbReference type="KEGG" id="pagb:AWM79_21090"/>
<dbReference type="STRING" id="46677.AWM79_21090"/>
<protein>
    <submittedName>
        <fullName evidence="2">Type VI secretion system protein ImpK</fullName>
    </submittedName>
</protein>
<reference evidence="2 3" key="1">
    <citation type="submission" date="2016-01" db="EMBL/GenBank/DDBJ databases">
        <authorList>
            <person name="McClelland M."/>
            <person name="Jain A."/>
            <person name="Saraogi P."/>
            <person name="Mendelson R."/>
            <person name="Westerman R."/>
            <person name="SanMiguel P."/>
            <person name="Csonka L."/>
        </authorList>
    </citation>
    <scope>NUCLEOTIDE SEQUENCE [LARGE SCALE GENOMIC DNA]</scope>
    <source>
        <strain evidence="2 3">NCPPB 2472</strain>
    </source>
</reference>